<accession>A0A1A7WFE7</accession>
<reference evidence="2" key="2">
    <citation type="submission" date="2016-06" db="EMBL/GenBank/DDBJ databases">
        <title>The genome of a short-lived fish provides insights into sex chromosome evolution and the genetic control of aging.</title>
        <authorList>
            <person name="Reichwald K."/>
            <person name="Felder M."/>
            <person name="Petzold A."/>
            <person name="Koch P."/>
            <person name="Groth M."/>
            <person name="Platzer M."/>
        </authorList>
    </citation>
    <scope>NUCLEOTIDE SEQUENCE</scope>
    <source>
        <tissue evidence="2">Brain</tissue>
    </source>
</reference>
<proteinExistence type="predicted"/>
<sequence>ALIVGCVSEGNDQEYRSVIMDFVDWCERNHLRLNTSKTKEMVIDFQRNTPPHSPVNIQGADIEVVDTFKYLGVHLNSKLNWSNNTDALYKKGQSRLHLMRRLRSFRVNSQLLKSFYHSVVGSVIHSAVVCWGAGSSDRDRKRLNKLVNKASSVLGCPLDTVEETCERRMLGKMTSILKNPSHPLHSTVETMDSSFRGRLRHPRCKTERYRRSFIPTALRVGLFSLTVTGIILLHTSISARFSMCSNTCMYISMSVSLMLHSSGNTSFLFIHCF</sequence>
<feature type="non-terminal residue" evidence="2">
    <location>
        <position position="1"/>
    </location>
</feature>
<gene>
    <name evidence="2" type="primary">Nfu_g_1_026016</name>
</gene>
<protein>
    <recommendedName>
        <fullName evidence="1">Alkylated DNA repair protein AlkB homologue 8 N-terminal domain-containing protein</fullName>
    </recommendedName>
</protein>
<dbReference type="AlphaFoldDB" id="A0A1A7WFE7"/>
<evidence type="ECO:0000259" key="1">
    <source>
        <dbReference type="Pfam" id="PF09004"/>
    </source>
</evidence>
<dbReference type="InterPro" id="IPR015095">
    <property type="entry name" value="AlkB_hom8_N"/>
</dbReference>
<reference evidence="2" key="1">
    <citation type="submission" date="2016-05" db="EMBL/GenBank/DDBJ databases">
        <authorList>
            <person name="Lavstsen T."/>
            <person name="Jespersen J.S."/>
        </authorList>
    </citation>
    <scope>NUCLEOTIDE SEQUENCE</scope>
    <source>
        <tissue evidence="2">Brain</tissue>
    </source>
</reference>
<evidence type="ECO:0000313" key="2">
    <source>
        <dbReference type="EMBL" id="SBP04518.1"/>
    </source>
</evidence>
<feature type="domain" description="Alkylated DNA repair protein AlkB homologue 8 N-terminal" evidence="1">
    <location>
        <begin position="81"/>
        <end position="121"/>
    </location>
</feature>
<dbReference type="EMBL" id="HADW01003118">
    <property type="protein sequence ID" value="SBP04518.1"/>
    <property type="molecule type" value="Transcribed_RNA"/>
</dbReference>
<dbReference type="GO" id="GO:0008168">
    <property type="term" value="F:methyltransferase activity"/>
    <property type="evidence" value="ECO:0007669"/>
    <property type="project" value="InterPro"/>
</dbReference>
<dbReference type="Pfam" id="PF09004">
    <property type="entry name" value="ALKBH8_N"/>
    <property type="match status" value="1"/>
</dbReference>
<name>A0A1A7WFE7_9TELE</name>
<dbReference type="PANTHER" id="PTHR33332">
    <property type="entry name" value="REVERSE TRANSCRIPTASE DOMAIN-CONTAINING PROTEIN"/>
    <property type="match status" value="1"/>
</dbReference>
<dbReference type="GO" id="GO:0016706">
    <property type="term" value="F:2-oxoglutarate-dependent dioxygenase activity"/>
    <property type="evidence" value="ECO:0007669"/>
    <property type="project" value="InterPro"/>
</dbReference>
<organism evidence="2">
    <name type="scientific">Iconisemion striatum</name>
    <dbReference type="NCBI Taxonomy" id="60296"/>
    <lineage>
        <taxon>Eukaryota</taxon>
        <taxon>Metazoa</taxon>
        <taxon>Chordata</taxon>
        <taxon>Craniata</taxon>
        <taxon>Vertebrata</taxon>
        <taxon>Euteleostomi</taxon>
        <taxon>Actinopterygii</taxon>
        <taxon>Neopterygii</taxon>
        <taxon>Teleostei</taxon>
        <taxon>Neoteleostei</taxon>
        <taxon>Acanthomorphata</taxon>
        <taxon>Ovalentaria</taxon>
        <taxon>Atherinomorphae</taxon>
        <taxon>Cyprinodontiformes</taxon>
        <taxon>Nothobranchiidae</taxon>
        <taxon>Iconisemion</taxon>
    </lineage>
</organism>
<feature type="non-terminal residue" evidence="2">
    <location>
        <position position="273"/>
    </location>
</feature>